<dbReference type="SMART" id="SM00479">
    <property type="entry name" value="EXOIII"/>
    <property type="match status" value="1"/>
</dbReference>
<organism evidence="4 5">
    <name type="scientific">Sphingomonas aerophila</name>
    <dbReference type="NCBI Taxonomy" id="1344948"/>
    <lineage>
        <taxon>Bacteria</taxon>
        <taxon>Pseudomonadati</taxon>
        <taxon>Pseudomonadota</taxon>
        <taxon>Alphaproteobacteria</taxon>
        <taxon>Sphingomonadales</taxon>
        <taxon>Sphingomonadaceae</taxon>
        <taxon>Sphingomonas</taxon>
    </lineage>
</organism>
<accession>A0A7W9BF05</accession>
<dbReference type="GO" id="GO:0003887">
    <property type="term" value="F:DNA-directed DNA polymerase activity"/>
    <property type="evidence" value="ECO:0007669"/>
    <property type="project" value="UniProtKB-EC"/>
</dbReference>
<dbReference type="Pfam" id="PF00929">
    <property type="entry name" value="RNase_T"/>
    <property type="match status" value="1"/>
</dbReference>
<evidence type="ECO:0000256" key="2">
    <source>
        <dbReference type="ARBA" id="ARBA00026073"/>
    </source>
</evidence>
<comment type="function">
    <text evidence="1">DNA polymerase III is a complex, multichain enzyme responsible for most of the replicative synthesis in bacteria. The epsilon subunit contain the editing function and is a proofreading 3'-5' exonuclease.</text>
</comment>
<evidence type="ECO:0000259" key="3">
    <source>
        <dbReference type="SMART" id="SM00479"/>
    </source>
</evidence>
<dbReference type="InterPro" id="IPR012337">
    <property type="entry name" value="RNaseH-like_sf"/>
</dbReference>
<name>A0A7W9BF05_9SPHN</name>
<dbReference type="AlphaFoldDB" id="A0A7W9BF05"/>
<dbReference type="GO" id="GO:0045004">
    <property type="term" value="P:DNA replication proofreading"/>
    <property type="evidence" value="ECO:0007669"/>
    <property type="project" value="TreeGrafter"/>
</dbReference>
<dbReference type="GO" id="GO:0008408">
    <property type="term" value="F:3'-5' exonuclease activity"/>
    <property type="evidence" value="ECO:0007669"/>
    <property type="project" value="TreeGrafter"/>
</dbReference>
<comment type="caution">
    <text evidence="4">The sequence shown here is derived from an EMBL/GenBank/DDBJ whole genome shotgun (WGS) entry which is preliminary data.</text>
</comment>
<dbReference type="InterPro" id="IPR036397">
    <property type="entry name" value="RNaseH_sf"/>
</dbReference>
<evidence type="ECO:0000313" key="5">
    <source>
        <dbReference type="Proteomes" id="UP000546200"/>
    </source>
</evidence>
<dbReference type="GO" id="GO:0005829">
    <property type="term" value="C:cytosol"/>
    <property type="evidence" value="ECO:0007669"/>
    <property type="project" value="TreeGrafter"/>
</dbReference>
<dbReference type="RefSeq" id="WP_246348619.1">
    <property type="nucleotide sequence ID" value="NZ_JACIJK010000008.1"/>
</dbReference>
<evidence type="ECO:0000313" key="4">
    <source>
        <dbReference type="EMBL" id="MBB5716040.1"/>
    </source>
</evidence>
<comment type="subunit">
    <text evidence="2">DNA polymerase III contains a core (composed of alpha, epsilon and theta chains) that associates with a tau subunit. This core dimerizes to form the POLIII' complex. PolIII' associates with the gamma complex (composed of gamma, delta, delta', psi and chi chains) and with the beta chain to form the complete DNA polymerase III complex.</text>
</comment>
<gene>
    <name evidence="4" type="ORF">FHS94_002897</name>
</gene>
<keyword evidence="4" id="KW-0548">Nucleotidyltransferase</keyword>
<dbReference type="PANTHER" id="PTHR30231:SF37">
    <property type="entry name" value="EXODEOXYRIBONUCLEASE 10"/>
    <property type="match status" value="1"/>
</dbReference>
<dbReference type="GO" id="GO:0003676">
    <property type="term" value="F:nucleic acid binding"/>
    <property type="evidence" value="ECO:0007669"/>
    <property type="project" value="InterPro"/>
</dbReference>
<reference evidence="4 5" key="1">
    <citation type="submission" date="2020-08" db="EMBL/GenBank/DDBJ databases">
        <title>Genomic Encyclopedia of Type Strains, Phase IV (KMG-IV): sequencing the most valuable type-strain genomes for metagenomic binning, comparative biology and taxonomic classification.</title>
        <authorList>
            <person name="Goeker M."/>
        </authorList>
    </citation>
    <scope>NUCLEOTIDE SEQUENCE [LARGE SCALE GENOMIC DNA]</scope>
    <source>
        <strain evidence="4 5">DSM 100044</strain>
    </source>
</reference>
<dbReference type="EMBL" id="JACIJK010000008">
    <property type="protein sequence ID" value="MBB5716040.1"/>
    <property type="molecule type" value="Genomic_DNA"/>
</dbReference>
<dbReference type="FunFam" id="3.30.420.10:FF:000045">
    <property type="entry name" value="3'-5' exonuclease DinG"/>
    <property type="match status" value="1"/>
</dbReference>
<dbReference type="Proteomes" id="UP000546200">
    <property type="component" value="Unassembled WGS sequence"/>
</dbReference>
<sequence>MDEDHDQLAARGTSSAAPDAFDRMLEACSAWLTSDADRQEQLATTLHATGNYRILRRLRPAQPLDRLPDGARLGIVLDVETTGVDAALDEIIELAMVPFAYTIDGQVLGTLAPFHAYRQPTTSIPDEISALTGITDAMVAGQAIDSDAVAAFIAEAVVVIAHNARFDRRFVERSWPCFANIAWACSMSQVDWRAEGFEGTKLAYLLAGTGFFHEGHRATDDCLATVALLGAALPSGATGLDALLRRAREPSWIIHAEHAPFERKDLLKRRGYRWSGNDGVPAKCWWREVPDDGMENERSFLDDEIYGYKADPIIRRVTAWERFSDRC</sequence>
<keyword evidence="5" id="KW-1185">Reference proteome</keyword>
<proteinExistence type="predicted"/>
<dbReference type="NCBIfam" id="NF006615">
    <property type="entry name" value="PRK09182.1"/>
    <property type="match status" value="1"/>
</dbReference>
<dbReference type="CDD" id="cd06127">
    <property type="entry name" value="DEDDh"/>
    <property type="match status" value="1"/>
</dbReference>
<dbReference type="InterPro" id="IPR013520">
    <property type="entry name" value="Ribonucl_H"/>
</dbReference>
<dbReference type="Gene3D" id="3.30.420.10">
    <property type="entry name" value="Ribonuclease H-like superfamily/Ribonuclease H"/>
    <property type="match status" value="1"/>
</dbReference>
<keyword evidence="4" id="KW-0808">Transferase</keyword>
<protein>
    <submittedName>
        <fullName evidence="4">DNA polymerase-3 subunit epsilon</fullName>
        <ecNumber evidence="4">2.7.7.7</ecNumber>
    </submittedName>
</protein>
<evidence type="ECO:0000256" key="1">
    <source>
        <dbReference type="ARBA" id="ARBA00025483"/>
    </source>
</evidence>
<dbReference type="PANTHER" id="PTHR30231">
    <property type="entry name" value="DNA POLYMERASE III SUBUNIT EPSILON"/>
    <property type="match status" value="1"/>
</dbReference>
<dbReference type="EC" id="2.7.7.7" evidence="4"/>
<feature type="domain" description="Exonuclease" evidence="3">
    <location>
        <begin position="75"/>
        <end position="238"/>
    </location>
</feature>
<dbReference type="SUPFAM" id="SSF53098">
    <property type="entry name" value="Ribonuclease H-like"/>
    <property type="match status" value="1"/>
</dbReference>